<dbReference type="AlphaFoldDB" id="A0A2T4BTS4"/>
<dbReference type="InterPro" id="IPR036928">
    <property type="entry name" value="AS_sf"/>
</dbReference>
<dbReference type="InterPro" id="IPR036380">
    <property type="entry name" value="Isochorismatase-like_sf"/>
</dbReference>
<comment type="similarity">
    <text evidence="1">Belongs to the isochorismatase family.</text>
</comment>
<dbReference type="SUPFAM" id="SSF52499">
    <property type="entry name" value="Isochorismatase-like hydrolases"/>
    <property type="match status" value="1"/>
</dbReference>
<dbReference type="SUPFAM" id="SSF75304">
    <property type="entry name" value="Amidase signature (AS) enzymes"/>
    <property type="match status" value="1"/>
</dbReference>
<feature type="domain" description="Amidase" evidence="4">
    <location>
        <begin position="279"/>
        <end position="705"/>
    </location>
</feature>
<dbReference type="EMBL" id="KZ679140">
    <property type="protein sequence ID" value="PTB72646.1"/>
    <property type="molecule type" value="Genomic_DNA"/>
</dbReference>
<dbReference type="InterPro" id="IPR023631">
    <property type="entry name" value="Amidase_dom"/>
</dbReference>
<dbReference type="CDD" id="cd00431">
    <property type="entry name" value="cysteine_hydrolases"/>
    <property type="match status" value="1"/>
</dbReference>
<keyword evidence="6" id="KW-1185">Reference proteome</keyword>
<evidence type="ECO:0000313" key="5">
    <source>
        <dbReference type="EMBL" id="PTB72646.1"/>
    </source>
</evidence>
<dbReference type="Gene3D" id="3.90.1300.10">
    <property type="entry name" value="Amidase signature (AS) domain"/>
    <property type="match status" value="1"/>
</dbReference>
<dbReference type="InterPro" id="IPR000868">
    <property type="entry name" value="Isochorismatase-like_dom"/>
</dbReference>
<name>A0A2T4BTS4_TRILO</name>
<accession>A0A2T4BTS4</accession>
<evidence type="ECO:0000256" key="1">
    <source>
        <dbReference type="ARBA" id="ARBA00006336"/>
    </source>
</evidence>
<dbReference type="Gene3D" id="3.40.50.850">
    <property type="entry name" value="Isochorismatase-like"/>
    <property type="match status" value="1"/>
</dbReference>
<gene>
    <name evidence="5" type="ORF">M440DRAFT_1441559</name>
</gene>
<dbReference type="InterPro" id="IPR000120">
    <property type="entry name" value="Amidase"/>
</dbReference>
<evidence type="ECO:0000259" key="3">
    <source>
        <dbReference type="Pfam" id="PF00857"/>
    </source>
</evidence>
<organism evidence="5 6">
    <name type="scientific">Trichoderma longibrachiatum ATCC 18648</name>
    <dbReference type="NCBI Taxonomy" id="983965"/>
    <lineage>
        <taxon>Eukaryota</taxon>
        <taxon>Fungi</taxon>
        <taxon>Dikarya</taxon>
        <taxon>Ascomycota</taxon>
        <taxon>Pezizomycotina</taxon>
        <taxon>Sordariomycetes</taxon>
        <taxon>Hypocreomycetidae</taxon>
        <taxon>Hypocreales</taxon>
        <taxon>Hypocreaceae</taxon>
        <taxon>Trichoderma</taxon>
    </lineage>
</organism>
<evidence type="ECO:0000259" key="4">
    <source>
        <dbReference type="Pfam" id="PF01425"/>
    </source>
</evidence>
<dbReference type="Pfam" id="PF00857">
    <property type="entry name" value="Isochorismatase"/>
    <property type="match status" value="1"/>
</dbReference>
<protein>
    <submittedName>
        <fullName evidence="5">Amidase signature enzyme</fullName>
    </submittedName>
</protein>
<comment type="similarity">
    <text evidence="2">Belongs to the amidase family.</text>
</comment>
<dbReference type="PROSITE" id="PS00571">
    <property type="entry name" value="AMIDASES"/>
    <property type="match status" value="1"/>
</dbReference>
<dbReference type="STRING" id="983965.A0A2T4BTS4"/>
<evidence type="ECO:0000256" key="2">
    <source>
        <dbReference type="ARBA" id="ARBA00009199"/>
    </source>
</evidence>
<dbReference type="InterPro" id="IPR020556">
    <property type="entry name" value="Amidase_CS"/>
</dbReference>
<dbReference type="Proteomes" id="UP000240760">
    <property type="component" value="Unassembled WGS sequence"/>
</dbReference>
<dbReference type="PANTHER" id="PTHR11895">
    <property type="entry name" value="TRANSAMIDASE"/>
    <property type="match status" value="1"/>
</dbReference>
<feature type="domain" description="Isochorismatase-like" evidence="3">
    <location>
        <begin position="24"/>
        <end position="200"/>
    </location>
</feature>
<dbReference type="Pfam" id="PF01425">
    <property type="entry name" value="Amidase"/>
    <property type="match status" value="1"/>
</dbReference>
<dbReference type="Gene3D" id="1.20.58.1700">
    <property type="match status" value="1"/>
</dbReference>
<evidence type="ECO:0000313" key="6">
    <source>
        <dbReference type="Proteomes" id="UP000240760"/>
    </source>
</evidence>
<dbReference type="OrthoDB" id="167809at2759"/>
<dbReference type="GO" id="GO:0003824">
    <property type="term" value="F:catalytic activity"/>
    <property type="evidence" value="ECO:0007669"/>
    <property type="project" value="InterPro"/>
</dbReference>
<reference evidence="5 6" key="1">
    <citation type="submission" date="2016-07" db="EMBL/GenBank/DDBJ databases">
        <title>Multiple horizontal gene transfer events from other fungi enriched the ability of initially mycotrophic Trichoderma (Ascomycota) to feed on dead plant biomass.</title>
        <authorList>
            <consortium name="DOE Joint Genome Institute"/>
            <person name="Aerts A."/>
            <person name="Atanasova L."/>
            <person name="Chenthamara K."/>
            <person name="Zhang J."/>
            <person name="Grujic M."/>
            <person name="Henrissat B."/>
            <person name="Kuo A."/>
            <person name="Salamov A."/>
            <person name="Lipzen A."/>
            <person name="Labutti K."/>
            <person name="Barry K."/>
            <person name="Miao Y."/>
            <person name="Rahimi M.J."/>
            <person name="Shen Q."/>
            <person name="Grigoriev I.V."/>
            <person name="Kubicek C.P."/>
            <person name="Druzhinina I.S."/>
        </authorList>
    </citation>
    <scope>NUCLEOTIDE SEQUENCE [LARGE SCALE GENOMIC DNA]</scope>
    <source>
        <strain evidence="5 6">ATCC 18648</strain>
    </source>
</reference>
<dbReference type="PANTHER" id="PTHR11895:SF169">
    <property type="entry name" value="GLUTAMYL-TRNA(GLN) AMIDOTRANSFERASE"/>
    <property type="match status" value="1"/>
</dbReference>
<proteinExistence type="inferred from homology"/>
<sequence>MASETKATLPNDGPHAFTFPPPTTAFIVINMQQDFLNSSGFGSGNPAISSSVRRIVLNICRALHAARRLGLHIVYTREGHLPDLADLPAAKRLRHAKASNAGQPIGMGDEVPMDGLLVRGQKGHDIIDELKPWAADLVVDKLGTGTFWSTGLHRVLLARGITHLILTGVATECCVSSMLREGPDRGYQCCVYLDCFTGFGEMAARSLDILRRQVGLFGYVSHAPELIARAVQHNNRAKPSLSYANLAQTALPPISRLRDLYQDSLLDPEMFMRNVLKRIATYDTINPAVWTSRPDPEETLAVARNLSTAYYMNSSKSMPPLFGIPFAVKDNIDVEGQVTTAACDSIAYTPTSTAPAIQHLIDAGAIYVGKLNLDQLATGLTGCRSPYGTPHSYHSEKHVSGGSSSGSAVAVAAGLVSFAVGTDTAGSVRVPAAFNGVVGFKPTKGTISARGVVPACRSLDTIGILAPSLEDARQVWYVMDQYDPSDPYAKPQESLPTWPVDYRGPREGGFTFGIPPESVIGLCCAKYQELYRRAVETLQSCGGTLVDIDYTPFATAGDLIYGASLVHERLASIGYDLISKNIDTFHPATKAIFQGLLSSNVSAWEVFRDQATQMQCTAGARKAFNKLEGGIDVLVVPTVPFHPTIEQVLESPLELHSELGVFTHPANVVDLCGVSVNAGWVEEGETRLPFGITFLGGSGYDGKVLDIAAVFEQSSRKREDRTQ</sequence>